<feature type="region of interest" description="Disordered" evidence="1">
    <location>
        <begin position="63"/>
        <end position="134"/>
    </location>
</feature>
<organism evidence="2 3">
    <name type="scientific">Liparis tanakae</name>
    <name type="common">Tanaka's snailfish</name>
    <dbReference type="NCBI Taxonomy" id="230148"/>
    <lineage>
        <taxon>Eukaryota</taxon>
        <taxon>Metazoa</taxon>
        <taxon>Chordata</taxon>
        <taxon>Craniata</taxon>
        <taxon>Vertebrata</taxon>
        <taxon>Euteleostomi</taxon>
        <taxon>Actinopterygii</taxon>
        <taxon>Neopterygii</taxon>
        <taxon>Teleostei</taxon>
        <taxon>Neoteleostei</taxon>
        <taxon>Acanthomorphata</taxon>
        <taxon>Eupercaria</taxon>
        <taxon>Perciformes</taxon>
        <taxon>Cottioidei</taxon>
        <taxon>Cottales</taxon>
        <taxon>Liparidae</taxon>
        <taxon>Liparis</taxon>
    </lineage>
</organism>
<evidence type="ECO:0000256" key="1">
    <source>
        <dbReference type="SAM" id="MobiDB-lite"/>
    </source>
</evidence>
<dbReference type="Proteomes" id="UP000314294">
    <property type="component" value="Unassembled WGS sequence"/>
</dbReference>
<dbReference type="EMBL" id="SRLO01000680">
    <property type="protein sequence ID" value="TNN48830.1"/>
    <property type="molecule type" value="Genomic_DNA"/>
</dbReference>
<evidence type="ECO:0000313" key="2">
    <source>
        <dbReference type="EMBL" id="TNN48830.1"/>
    </source>
</evidence>
<accession>A0A4Z2G6S4</accession>
<comment type="caution">
    <text evidence="2">The sequence shown here is derived from an EMBL/GenBank/DDBJ whole genome shotgun (WGS) entry which is preliminary data.</text>
</comment>
<proteinExistence type="predicted"/>
<reference evidence="2 3" key="1">
    <citation type="submission" date="2019-03" db="EMBL/GenBank/DDBJ databases">
        <title>First draft genome of Liparis tanakae, snailfish: a comprehensive survey of snailfish specific genes.</title>
        <authorList>
            <person name="Kim W."/>
            <person name="Song I."/>
            <person name="Jeong J.-H."/>
            <person name="Kim D."/>
            <person name="Kim S."/>
            <person name="Ryu S."/>
            <person name="Song J.Y."/>
            <person name="Lee S.K."/>
        </authorList>
    </citation>
    <scope>NUCLEOTIDE SEQUENCE [LARGE SCALE GENOMIC DNA]</scope>
    <source>
        <tissue evidence="2">Muscle</tissue>
    </source>
</reference>
<sequence length="256" mass="27577">MFLCTSSMGPGRWEILSLRSSASRARFSCSCLACSDGSADVSAEHTAGPPEMDLAANTNYATTKSIKKSDRGYSSAARERLPGSSVLQGERERGGDEGSSSQGDDRRTQSRSGCGARRSGELAAARRRDGASKATRVITRHRTYDIGLNQEHPNGAKTKMPAVLGEGYWEVNGSYCDETRHSDWPRAGDVCTLCLQYSVCVGGVPHVTTPDVVTSCDTTNGYDHNKLILSLLSAESRHNSEAKKHTSHLLKTTTDT</sequence>
<protein>
    <submittedName>
        <fullName evidence="2">Uncharacterized protein</fullName>
    </submittedName>
</protein>
<dbReference type="AlphaFoldDB" id="A0A4Z2G6S4"/>
<feature type="compositionally biased region" description="Basic and acidic residues" evidence="1">
    <location>
        <begin position="67"/>
        <end position="81"/>
    </location>
</feature>
<keyword evidence="3" id="KW-1185">Reference proteome</keyword>
<evidence type="ECO:0000313" key="3">
    <source>
        <dbReference type="Proteomes" id="UP000314294"/>
    </source>
</evidence>
<gene>
    <name evidence="2" type="ORF">EYF80_040954</name>
</gene>
<name>A0A4Z2G6S4_9TELE</name>
<feature type="compositionally biased region" description="Basic and acidic residues" evidence="1">
    <location>
        <begin position="118"/>
        <end position="131"/>
    </location>
</feature>